<dbReference type="PANTHER" id="PTHR45694:SF18">
    <property type="entry name" value="GLUTAREDOXIN-1-RELATED"/>
    <property type="match status" value="1"/>
</dbReference>
<dbReference type="InterPro" id="IPR002109">
    <property type="entry name" value="Glutaredoxin"/>
</dbReference>
<dbReference type="GO" id="GO:0005737">
    <property type="term" value="C:cytoplasm"/>
    <property type="evidence" value="ECO:0007669"/>
    <property type="project" value="TreeGrafter"/>
</dbReference>
<dbReference type="SUPFAM" id="SSF52833">
    <property type="entry name" value="Thioredoxin-like"/>
    <property type="match status" value="1"/>
</dbReference>
<dbReference type="AlphaFoldDB" id="A0A166MNJ5"/>
<evidence type="ECO:0000313" key="3">
    <source>
        <dbReference type="Proteomes" id="UP000076532"/>
    </source>
</evidence>
<dbReference type="STRING" id="436010.A0A166MNJ5"/>
<dbReference type="Gene3D" id="3.40.30.10">
    <property type="entry name" value="Glutaredoxin"/>
    <property type="match status" value="1"/>
</dbReference>
<keyword evidence="3" id="KW-1185">Reference proteome</keyword>
<accession>A0A166MNJ5</accession>
<evidence type="ECO:0000259" key="1">
    <source>
        <dbReference type="Pfam" id="PF00462"/>
    </source>
</evidence>
<dbReference type="Pfam" id="PF00462">
    <property type="entry name" value="Glutaredoxin"/>
    <property type="match status" value="1"/>
</dbReference>
<sequence length="128" mass="14256">MSSEPANIVNHTIYSSQIVLFTQPDCTYCDRAIVETSWHNYPGVSREVFELEEGEPDTAEIQEYLQEKYGQSAVPYVFISESTSPSAFACACEADIEDPESDREFIGGSDALHSMHEAGRLHEMLLGT</sequence>
<protein>
    <recommendedName>
        <fullName evidence="1">Glutaredoxin domain-containing protein</fullName>
    </recommendedName>
</protein>
<dbReference type="OrthoDB" id="418495at2759"/>
<dbReference type="PROSITE" id="PS51354">
    <property type="entry name" value="GLUTAREDOXIN_2"/>
    <property type="match status" value="1"/>
</dbReference>
<organism evidence="2 3">
    <name type="scientific">Athelia psychrophila</name>
    <dbReference type="NCBI Taxonomy" id="1759441"/>
    <lineage>
        <taxon>Eukaryota</taxon>
        <taxon>Fungi</taxon>
        <taxon>Dikarya</taxon>
        <taxon>Basidiomycota</taxon>
        <taxon>Agaricomycotina</taxon>
        <taxon>Agaricomycetes</taxon>
        <taxon>Agaricomycetidae</taxon>
        <taxon>Atheliales</taxon>
        <taxon>Atheliaceae</taxon>
        <taxon>Athelia</taxon>
    </lineage>
</organism>
<dbReference type="EMBL" id="KV417528">
    <property type="protein sequence ID" value="KZP24153.1"/>
    <property type="molecule type" value="Genomic_DNA"/>
</dbReference>
<dbReference type="GO" id="GO:0034599">
    <property type="term" value="P:cellular response to oxidative stress"/>
    <property type="evidence" value="ECO:0007669"/>
    <property type="project" value="TreeGrafter"/>
</dbReference>
<dbReference type="Proteomes" id="UP000076532">
    <property type="component" value="Unassembled WGS sequence"/>
</dbReference>
<reference evidence="2 3" key="1">
    <citation type="journal article" date="2016" name="Mol. Biol. Evol.">
        <title>Comparative Genomics of Early-Diverging Mushroom-Forming Fungi Provides Insights into the Origins of Lignocellulose Decay Capabilities.</title>
        <authorList>
            <person name="Nagy L.G."/>
            <person name="Riley R."/>
            <person name="Tritt A."/>
            <person name="Adam C."/>
            <person name="Daum C."/>
            <person name="Floudas D."/>
            <person name="Sun H."/>
            <person name="Yadav J.S."/>
            <person name="Pangilinan J."/>
            <person name="Larsson K.H."/>
            <person name="Matsuura K."/>
            <person name="Barry K."/>
            <person name="Labutti K."/>
            <person name="Kuo R."/>
            <person name="Ohm R.A."/>
            <person name="Bhattacharya S.S."/>
            <person name="Shirouzu T."/>
            <person name="Yoshinaga Y."/>
            <person name="Martin F.M."/>
            <person name="Grigoriev I.V."/>
            <person name="Hibbett D.S."/>
        </authorList>
    </citation>
    <scope>NUCLEOTIDE SEQUENCE [LARGE SCALE GENOMIC DNA]</scope>
    <source>
        <strain evidence="2 3">CBS 109695</strain>
    </source>
</reference>
<dbReference type="PANTHER" id="PTHR45694">
    <property type="entry name" value="GLUTAREDOXIN 2"/>
    <property type="match status" value="1"/>
</dbReference>
<feature type="domain" description="Glutaredoxin" evidence="1">
    <location>
        <begin position="18"/>
        <end position="80"/>
    </location>
</feature>
<evidence type="ECO:0000313" key="2">
    <source>
        <dbReference type="EMBL" id="KZP24153.1"/>
    </source>
</evidence>
<dbReference type="InterPro" id="IPR036249">
    <property type="entry name" value="Thioredoxin-like_sf"/>
</dbReference>
<dbReference type="GO" id="GO:0015038">
    <property type="term" value="F:glutathione disulfide oxidoreductase activity"/>
    <property type="evidence" value="ECO:0007669"/>
    <property type="project" value="TreeGrafter"/>
</dbReference>
<gene>
    <name evidence="2" type="ORF">FIBSPDRAFT_951456</name>
</gene>
<name>A0A166MNJ5_9AGAM</name>
<proteinExistence type="predicted"/>